<reference evidence="1 2" key="1">
    <citation type="submission" date="2020-08" db="EMBL/GenBank/DDBJ databases">
        <title>Genomic Encyclopedia of Type Strains, Phase IV (KMG-IV): sequencing the most valuable type-strain genomes for metagenomic binning, comparative biology and taxonomic classification.</title>
        <authorList>
            <person name="Goeker M."/>
        </authorList>
    </citation>
    <scope>NUCLEOTIDE SEQUENCE [LARGE SCALE GENOMIC DNA]</scope>
    <source>
        <strain evidence="1 2">DSM 45385</strain>
    </source>
</reference>
<dbReference type="AlphaFoldDB" id="A0A7W8A3P6"/>
<evidence type="ECO:0000313" key="2">
    <source>
        <dbReference type="Proteomes" id="UP000568380"/>
    </source>
</evidence>
<evidence type="ECO:0000313" key="1">
    <source>
        <dbReference type="EMBL" id="MBB5077778.1"/>
    </source>
</evidence>
<sequence length="118" mass="12990">MTDDTITDVRRNQVITDLRRLADFLDDHPEIPAPMQVDASVLPRHNGSAQTEAQAITEVERIAACLGTPVAVSHGNYTTTISFGRVFFRAFVVTDEAMARHRALVSYEGAVTPYDEAV</sequence>
<protein>
    <submittedName>
        <fullName evidence="1">Uncharacterized protein</fullName>
    </submittedName>
</protein>
<dbReference type="RefSeq" id="WP_184961962.1">
    <property type="nucleotide sequence ID" value="NZ_JACHIN010000004.1"/>
</dbReference>
<gene>
    <name evidence="1" type="ORF">HNR40_003253</name>
</gene>
<dbReference type="EMBL" id="JACHIN010000004">
    <property type="protein sequence ID" value="MBB5077778.1"/>
    <property type="molecule type" value="Genomic_DNA"/>
</dbReference>
<keyword evidence="2" id="KW-1185">Reference proteome</keyword>
<dbReference type="Proteomes" id="UP000568380">
    <property type="component" value="Unassembled WGS sequence"/>
</dbReference>
<organism evidence="1 2">
    <name type="scientific">Nonomuraea endophytica</name>
    <dbReference type="NCBI Taxonomy" id="714136"/>
    <lineage>
        <taxon>Bacteria</taxon>
        <taxon>Bacillati</taxon>
        <taxon>Actinomycetota</taxon>
        <taxon>Actinomycetes</taxon>
        <taxon>Streptosporangiales</taxon>
        <taxon>Streptosporangiaceae</taxon>
        <taxon>Nonomuraea</taxon>
    </lineage>
</organism>
<name>A0A7W8A3P6_9ACTN</name>
<accession>A0A7W8A3P6</accession>
<proteinExistence type="predicted"/>
<comment type="caution">
    <text evidence="1">The sequence shown here is derived from an EMBL/GenBank/DDBJ whole genome shotgun (WGS) entry which is preliminary data.</text>
</comment>